<dbReference type="InterPro" id="IPR029045">
    <property type="entry name" value="ClpP/crotonase-like_dom_sf"/>
</dbReference>
<dbReference type="PANTHER" id="PTHR11941:SF130">
    <property type="entry name" value="ENOYL-COA HYDRATASE ECHA12-RELATED"/>
    <property type="match status" value="1"/>
</dbReference>
<reference evidence="3" key="1">
    <citation type="submission" date="2023-07" db="EMBL/GenBank/DDBJ databases">
        <title>Bacterial whole genome sequence for Sphingobium sp. HBC34.</title>
        <authorList>
            <person name="Le V."/>
            <person name="Ko S.-R."/>
            <person name="Ahn C.-Y."/>
            <person name="Oh H.-M."/>
        </authorList>
    </citation>
    <scope>NUCLEOTIDE SEQUENCE</scope>
    <source>
        <strain evidence="3">HBC34</strain>
    </source>
</reference>
<evidence type="ECO:0000313" key="3">
    <source>
        <dbReference type="EMBL" id="MDO7836478.1"/>
    </source>
</evidence>
<dbReference type="CDD" id="cd06558">
    <property type="entry name" value="crotonase-like"/>
    <property type="match status" value="1"/>
</dbReference>
<dbReference type="EMBL" id="JAUQOM010000008">
    <property type="protein sequence ID" value="MDO7836478.1"/>
    <property type="molecule type" value="Genomic_DNA"/>
</dbReference>
<dbReference type="Gene3D" id="1.10.12.10">
    <property type="entry name" value="Lyase 2-enoyl-coa Hydratase, Chain A, domain 2"/>
    <property type="match status" value="1"/>
</dbReference>
<dbReference type="Gene3D" id="3.90.226.10">
    <property type="entry name" value="2-enoyl-CoA Hydratase, Chain A, domain 1"/>
    <property type="match status" value="1"/>
</dbReference>
<keyword evidence="2" id="KW-0456">Lyase</keyword>
<evidence type="ECO:0000256" key="2">
    <source>
        <dbReference type="ARBA" id="ARBA00023239"/>
    </source>
</evidence>
<dbReference type="Proteomes" id="UP001176471">
    <property type="component" value="Unassembled WGS sequence"/>
</dbReference>
<dbReference type="PANTHER" id="PTHR11941">
    <property type="entry name" value="ENOYL-COA HYDRATASE-RELATED"/>
    <property type="match status" value="1"/>
</dbReference>
<name>A0ABT8ZPV5_9SPHN</name>
<keyword evidence="4" id="KW-1185">Reference proteome</keyword>
<protein>
    <submittedName>
        <fullName evidence="3">Enoyl-CoA hydratase/isomerase family protein</fullName>
    </submittedName>
</protein>
<dbReference type="RefSeq" id="WP_304536889.1">
    <property type="nucleotide sequence ID" value="NZ_JAUQOM010000008.1"/>
</dbReference>
<dbReference type="Pfam" id="PF00378">
    <property type="entry name" value="ECH_1"/>
    <property type="match status" value="1"/>
</dbReference>
<comment type="similarity">
    <text evidence="1">Belongs to the enoyl-CoA hydratase/isomerase family.</text>
</comment>
<gene>
    <name evidence="3" type="ORF">Q4610_15630</name>
</gene>
<dbReference type="InterPro" id="IPR014748">
    <property type="entry name" value="Enoyl-CoA_hydra_C"/>
</dbReference>
<evidence type="ECO:0000256" key="1">
    <source>
        <dbReference type="ARBA" id="ARBA00005254"/>
    </source>
</evidence>
<evidence type="ECO:0000313" key="4">
    <source>
        <dbReference type="Proteomes" id="UP001176471"/>
    </source>
</evidence>
<comment type="caution">
    <text evidence="3">The sequence shown here is derived from an EMBL/GenBank/DDBJ whole genome shotgun (WGS) entry which is preliminary data.</text>
</comment>
<dbReference type="InterPro" id="IPR001753">
    <property type="entry name" value="Enoyl-CoA_hydra/iso"/>
</dbReference>
<dbReference type="SUPFAM" id="SSF52096">
    <property type="entry name" value="ClpP/crotonase"/>
    <property type="match status" value="1"/>
</dbReference>
<sequence>MTDTSDDGIASLGPFETLLTKRRDAILIVSLNRPSALNSLSATMVRELTDLFTQLHQRPDIRVVILRAEGRAFCAGADLTSWELSADGEGRVHRGLAVQRSIATIMQLMRSCPQPIIALAQGPACGGGFSLLLSSDVRYAAPSLRMNAAYIRIGLSGCDMGSSYLLPRLVGMSLASELLLTGRFIHADRAAAVGLVSGVVPEEDLLQTGLEIAEEMLSTNPLGLRLTKDGLNWAIDAPSMGAAMAMEDRQQILVSGTHDATEAVNAFFEKRPPVYRDL</sequence>
<proteinExistence type="inferred from homology"/>
<organism evidence="3 4">
    <name type="scientific">Sphingobium cyanobacteriorum</name>
    <dbReference type="NCBI Taxonomy" id="3063954"/>
    <lineage>
        <taxon>Bacteria</taxon>
        <taxon>Pseudomonadati</taxon>
        <taxon>Pseudomonadota</taxon>
        <taxon>Alphaproteobacteria</taxon>
        <taxon>Sphingomonadales</taxon>
        <taxon>Sphingomonadaceae</taxon>
        <taxon>Sphingobium</taxon>
    </lineage>
</organism>
<accession>A0ABT8ZPV5</accession>